<dbReference type="Gene3D" id="3.30.300.320">
    <property type="match status" value="1"/>
</dbReference>
<keyword evidence="2" id="KW-0677">Repeat</keyword>
<gene>
    <name evidence="7" type="ORF">SDRG_14630</name>
</gene>
<dbReference type="Proteomes" id="UP000030762">
    <property type="component" value="Unassembled WGS sequence"/>
</dbReference>
<name>T0PZB0_SAPDV</name>
<accession>T0PZB0</accession>
<dbReference type="OMA" id="CESYFAY"/>
<feature type="transmembrane region" description="Helical" evidence="5">
    <location>
        <begin position="21"/>
        <end position="43"/>
    </location>
</feature>
<dbReference type="GeneID" id="19955357"/>
<keyword evidence="5" id="KW-0472">Membrane</keyword>
<dbReference type="InParanoid" id="T0PZB0"/>
<dbReference type="OrthoDB" id="76036at2759"/>
<evidence type="ECO:0000256" key="1">
    <source>
        <dbReference type="ARBA" id="ARBA00022614"/>
    </source>
</evidence>
<keyword evidence="5" id="KW-0812">Transmembrane</keyword>
<reference evidence="7 8" key="1">
    <citation type="submission" date="2012-04" db="EMBL/GenBank/DDBJ databases">
        <title>The Genome Sequence of Saprolegnia declina VS20.</title>
        <authorList>
            <consortium name="The Broad Institute Genome Sequencing Platform"/>
            <person name="Russ C."/>
            <person name="Nusbaum C."/>
            <person name="Tyler B."/>
            <person name="van West P."/>
            <person name="Dieguez-Uribeondo J."/>
            <person name="de Bruijn I."/>
            <person name="Tripathy S."/>
            <person name="Jiang R."/>
            <person name="Young S.K."/>
            <person name="Zeng Q."/>
            <person name="Gargeya S."/>
            <person name="Fitzgerald M."/>
            <person name="Haas B."/>
            <person name="Abouelleil A."/>
            <person name="Alvarado L."/>
            <person name="Arachchi H.M."/>
            <person name="Berlin A."/>
            <person name="Chapman S.B."/>
            <person name="Goldberg J."/>
            <person name="Griggs A."/>
            <person name="Gujja S."/>
            <person name="Hansen M."/>
            <person name="Howarth C."/>
            <person name="Imamovic A."/>
            <person name="Larimer J."/>
            <person name="McCowen C."/>
            <person name="Montmayeur A."/>
            <person name="Murphy C."/>
            <person name="Neiman D."/>
            <person name="Pearson M."/>
            <person name="Priest M."/>
            <person name="Roberts A."/>
            <person name="Saif S."/>
            <person name="Shea T."/>
            <person name="Sisk P."/>
            <person name="Sykes S."/>
            <person name="Wortman J."/>
            <person name="Nusbaum C."/>
            <person name="Birren B."/>
        </authorList>
    </citation>
    <scope>NUCLEOTIDE SEQUENCE [LARGE SCALE GENOMIC DNA]</scope>
    <source>
        <strain evidence="7 8">VS20</strain>
    </source>
</reference>
<feature type="transmembrane region" description="Helical" evidence="5">
    <location>
        <begin position="55"/>
        <end position="75"/>
    </location>
</feature>
<proteinExistence type="predicted"/>
<feature type="transmembrane region" description="Helical" evidence="5">
    <location>
        <begin position="213"/>
        <end position="237"/>
    </location>
</feature>
<evidence type="ECO:0000313" key="7">
    <source>
        <dbReference type="EMBL" id="EQC27576.1"/>
    </source>
</evidence>
<keyword evidence="1" id="KW-0433">Leucine-rich repeat</keyword>
<dbReference type="AlphaFoldDB" id="T0PZB0"/>
<dbReference type="RefSeq" id="XP_008618996.1">
    <property type="nucleotide sequence ID" value="XM_008620774.1"/>
</dbReference>
<evidence type="ECO:0000256" key="2">
    <source>
        <dbReference type="ARBA" id="ARBA00022737"/>
    </source>
</evidence>
<feature type="domain" description="LNR" evidence="6">
    <location>
        <begin position="567"/>
        <end position="597"/>
    </location>
</feature>
<dbReference type="InterPro" id="IPR032675">
    <property type="entry name" value="LRR_dom_sf"/>
</dbReference>
<keyword evidence="8" id="KW-1185">Reference proteome</keyword>
<keyword evidence="4" id="KW-0325">Glycoprotein</keyword>
<feature type="transmembrane region" description="Helical" evidence="5">
    <location>
        <begin position="168"/>
        <end position="193"/>
    </location>
</feature>
<dbReference type="InterPro" id="IPR000800">
    <property type="entry name" value="Notch_dom"/>
</dbReference>
<dbReference type="PANTHER" id="PTHR45712">
    <property type="entry name" value="AGAP008170-PA"/>
    <property type="match status" value="1"/>
</dbReference>
<evidence type="ECO:0000313" key="8">
    <source>
        <dbReference type="Proteomes" id="UP000030762"/>
    </source>
</evidence>
<dbReference type="VEuPathDB" id="FungiDB:SDRG_14630"/>
<dbReference type="EMBL" id="JH767206">
    <property type="protein sequence ID" value="EQC27576.1"/>
    <property type="molecule type" value="Genomic_DNA"/>
</dbReference>
<dbReference type="InterPro" id="IPR050333">
    <property type="entry name" value="SLRP"/>
</dbReference>
<keyword evidence="3" id="KW-1015">Disulfide bond</keyword>
<dbReference type="SUPFAM" id="SSF52058">
    <property type="entry name" value="L domain-like"/>
    <property type="match status" value="1"/>
</dbReference>
<dbReference type="Gene3D" id="3.80.10.10">
    <property type="entry name" value="Ribonuclease Inhibitor"/>
    <property type="match status" value="1"/>
</dbReference>
<evidence type="ECO:0000256" key="5">
    <source>
        <dbReference type="SAM" id="Phobius"/>
    </source>
</evidence>
<organism evidence="7 8">
    <name type="scientific">Saprolegnia diclina (strain VS20)</name>
    <dbReference type="NCBI Taxonomy" id="1156394"/>
    <lineage>
        <taxon>Eukaryota</taxon>
        <taxon>Sar</taxon>
        <taxon>Stramenopiles</taxon>
        <taxon>Oomycota</taxon>
        <taxon>Saprolegniomycetes</taxon>
        <taxon>Saprolegniales</taxon>
        <taxon>Saprolegniaceae</taxon>
        <taxon>Saprolegnia</taxon>
    </lineage>
</organism>
<evidence type="ECO:0000256" key="3">
    <source>
        <dbReference type="ARBA" id="ARBA00023157"/>
    </source>
</evidence>
<feature type="transmembrane region" description="Helical" evidence="5">
    <location>
        <begin position="288"/>
        <end position="307"/>
    </location>
</feature>
<dbReference type="Pfam" id="PF00066">
    <property type="entry name" value="Notch"/>
    <property type="match status" value="1"/>
</dbReference>
<evidence type="ECO:0000256" key="4">
    <source>
        <dbReference type="ARBA" id="ARBA00023180"/>
    </source>
</evidence>
<keyword evidence="5" id="KW-1133">Transmembrane helix</keyword>
<dbReference type="PANTHER" id="PTHR45712:SF22">
    <property type="entry name" value="INSULIN-LIKE GROWTH FACTOR-BINDING PROTEIN COMPLEX ACID LABILE SUBUNIT"/>
    <property type="match status" value="1"/>
</dbReference>
<sequence length="600" mass="67051">MGNRPQPPRLAVSARRVIRTMVFLQHLVSALYFVILSVLYYNASSVDVLVLQGSYMHLSAAVFLCIGILNVYALLRNACRRPRRYQILQRFSPPWTTLLSANSYIMLSHFVEVGCESYFAYLLADSIVQQHVSCLYAMVLSANCLFTPYVVFVSDVRLKTLLVDVIDCFLGFLLGTCFPLVYFLLPLLMYSFFGNGFQDNDFDWHVRFIPPARLLITSSLLHLFVLAMPSVVTWCTLRRVTRVVNSTWRLRHRTSVAPTRLFVSPTLVQSFSTINAVVERPRTLRNLVVVYSVWGLLVAGTSIYATFLRPQSCPTGCVYAAAPWFGGACHCLYFKLNCVAQKIDNSTQVDRYLNGLGARVLYLHVQQCAIPMGLNEATLQQFPSLYALRLEMTQLRAWDIPSSALPATLMRFEVRYSALATVPQILLEPAASLKWVYLIGSKLHDVPDDVVWRDLISIWLSEGSFTRVPPPLLRLDAMRVLAMDRNQITSLPDDMAASLPGLLWLYMESNALVKFPASLVTSTRHLYFGGNPIADIPSNSSSSHLNMAGSTYCDAQGLRGVGCLPLCAPGCSDLLLQNYLCDLPCNVSACAYDTGDCLMP</sequence>
<protein>
    <recommendedName>
        <fullName evidence="6">LNR domain-containing protein</fullName>
    </recommendedName>
</protein>
<evidence type="ECO:0000259" key="6">
    <source>
        <dbReference type="Pfam" id="PF00066"/>
    </source>
</evidence>